<dbReference type="EMBL" id="JAYMYS010000040">
    <property type="protein sequence ID" value="KAK7375953.1"/>
    <property type="molecule type" value="Genomic_DNA"/>
</dbReference>
<dbReference type="Proteomes" id="UP001386955">
    <property type="component" value="Unassembled WGS sequence"/>
</dbReference>
<reference evidence="2 3" key="1">
    <citation type="submission" date="2024-01" db="EMBL/GenBank/DDBJ databases">
        <title>The genomes of 5 underutilized Papilionoideae crops provide insights into root nodulation and disease resistanc.</title>
        <authorList>
            <person name="Jiang F."/>
        </authorList>
    </citation>
    <scope>NUCLEOTIDE SEQUENCE [LARGE SCALE GENOMIC DNA]</scope>
    <source>
        <strain evidence="2">DUOXIRENSHENG_FW03</strain>
        <tissue evidence="2">Leaves</tissue>
    </source>
</reference>
<evidence type="ECO:0000313" key="2">
    <source>
        <dbReference type="EMBL" id="KAK7375953.1"/>
    </source>
</evidence>
<sequence length="87" mass="9761">MSRSKRSREAGHRIRKSLRWVQCPRVPCILSVCRSNKKKVNKIRKIELEELKASVALAPRLNCTTGDGKVKNEPVSSCPNSSSPMVK</sequence>
<keyword evidence="3" id="KW-1185">Reference proteome</keyword>
<dbReference type="AlphaFoldDB" id="A0AAN9NUA8"/>
<gene>
    <name evidence="2" type="ORF">VNO78_35268</name>
</gene>
<name>A0AAN9NUA8_PSOTE</name>
<protein>
    <submittedName>
        <fullName evidence="2">Uncharacterized protein</fullName>
    </submittedName>
</protein>
<feature type="region of interest" description="Disordered" evidence="1">
    <location>
        <begin position="64"/>
        <end position="87"/>
    </location>
</feature>
<proteinExistence type="predicted"/>
<accession>A0AAN9NUA8</accession>
<feature type="compositionally biased region" description="Polar residues" evidence="1">
    <location>
        <begin position="74"/>
        <end position="87"/>
    </location>
</feature>
<comment type="caution">
    <text evidence="2">The sequence shown here is derived from an EMBL/GenBank/DDBJ whole genome shotgun (WGS) entry which is preliminary data.</text>
</comment>
<organism evidence="2 3">
    <name type="scientific">Psophocarpus tetragonolobus</name>
    <name type="common">Winged bean</name>
    <name type="synonym">Dolichos tetragonolobus</name>
    <dbReference type="NCBI Taxonomy" id="3891"/>
    <lineage>
        <taxon>Eukaryota</taxon>
        <taxon>Viridiplantae</taxon>
        <taxon>Streptophyta</taxon>
        <taxon>Embryophyta</taxon>
        <taxon>Tracheophyta</taxon>
        <taxon>Spermatophyta</taxon>
        <taxon>Magnoliopsida</taxon>
        <taxon>eudicotyledons</taxon>
        <taxon>Gunneridae</taxon>
        <taxon>Pentapetalae</taxon>
        <taxon>rosids</taxon>
        <taxon>fabids</taxon>
        <taxon>Fabales</taxon>
        <taxon>Fabaceae</taxon>
        <taxon>Papilionoideae</taxon>
        <taxon>50 kb inversion clade</taxon>
        <taxon>NPAAA clade</taxon>
        <taxon>indigoferoid/millettioid clade</taxon>
        <taxon>Phaseoleae</taxon>
        <taxon>Psophocarpus</taxon>
    </lineage>
</organism>
<evidence type="ECO:0000256" key="1">
    <source>
        <dbReference type="SAM" id="MobiDB-lite"/>
    </source>
</evidence>
<evidence type="ECO:0000313" key="3">
    <source>
        <dbReference type="Proteomes" id="UP001386955"/>
    </source>
</evidence>